<dbReference type="STRING" id="1302272.FC96_GL001784"/>
<dbReference type="Pfam" id="PF00270">
    <property type="entry name" value="DEAD"/>
    <property type="match status" value="1"/>
</dbReference>
<dbReference type="PANTHER" id="PTHR30580">
    <property type="entry name" value="PRIMOSOMAL PROTEIN N"/>
    <property type="match status" value="1"/>
</dbReference>
<reference evidence="7 8" key="1">
    <citation type="journal article" date="2015" name="Genome Announc.">
        <title>Expanding the biotechnology potential of lactobacilli through comparative genomics of 213 strains and associated genera.</title>
        <authorList>
            <person name="Sun Z."/>
            <person name="Harris H.M."/>
            <person name="McCann A."/>
            <person name="Guo C."/>
            <person name="Argimon S."/>
            <person name="Zhang W."/>
            <person name="Yang X."/>
            <person name="Jeffery I.B."/>
            <person name="Cooney J.C."/>
            <person name="Kagawa T.F."/>
            <person name="Liu W."/>
            <person name="Song Y."/>
            <person name="Salvetti E."/>
            <person name="Wrobel A."/>
            <person name="Rasinkangas P."/>
            <person name="Parkhill J."/>
            <person name="Rea M.C."/>
            <person name="O'Sullivan O."/>
            <person name="Ritari J."/>
            <person name="Douillard F.P."/>
            <person name="Paul Ross R."/>
            <person name="Yang R."/>
            <person name="Briner A.E."/>
            <person name="Felis G.E."/>
            <person name="de Vos W.M."/>
            <person name="Barrangou R."/>
            <person name="Klaenhammer T.R."/>
            <person name="Caufield P.W."/>
            <person name="Cui Y."/>
            <person name="Zhang H."/>
            <person name="O'Toole P.W."/>
        </authorList>
    </citation>
    <scope>NUCLEOTIDE SEQUENCE [LARGE SCALE GENOMIC DNA]</scope>
    <source>
        <strain evidence="7 8">JCM 15530</strain>
    </source>
</reference>
<organism evidence="7 8">
    <name type="scientific">Secundilactobacillus kimchicus JCM 15530</name>
    <dbReference type="NCBI Taxonomy" id="1302272"/>
    <lineage>
        <taxon>Bacteria</taxon>
        <taxon>Bacillati</taxon>
        <taxon>Bacillota</taxon>
        <taxon>Bacilli</taxon>
        <taxon>Lactobacillales</taxon>
        <taxon>Lactobacillaceae</taxon>
        <taxon>Secundilactobacillus</taxon>
    </lineage>
</organism>
<keyword evidence="7" id="KW-0347">Helicase</keyword>
<dbReference type="Proteomes" id="UP000050911">
    <property type="component" value="Unassembled WGS sequence"/>
</dbReference>
<keyword evidence="1" id="KW-0547">Nucleotide-binding</keyword>
<sequence length="346" mass="39034">MQAACSHRIQAAFEQRQDTLLWAVTGAGKTEMLFPGIAWALEAGLRVAVASPRVDVCLELAPRLQAAFNAVDQAVLYGDMKGAYQYCQLTICTTHQLLRFYHAFDVLVVDEVDAFPFASDPGLKYASEQAKKPNGALLYLTATPSDWLQRAARKGELVMTYLPIRYHGHLLPEIKVVRTRDWRAKMHQGRLPDRLVRQMRENFTHRRRFLLFAPHVADLPALKRALELTFPGETVVTVHATDPERHAKVSRMRSRELNFLVTTTILERGVTFPEIDVFVLGAEDQVFSTAALVQIAGRAGRSASDPDGAVRFYANQLTEVIKTAQQQIKFVNRKARRIQHDSVRPM</sequence>
<evidence type="ECO:0000256" key="1">
    <source>
        <dbReference type="ARBA" id="ARBA00022741"/>
    </source>
</evidence>
<keyword evidence="8" id="KW-1185">Reference proteome</keyword>
<feature type="domain" description="Helicase ATP-binding" evidence="5">
    <location>
        <begin position="10"/>
        <end position="162"/>
    </location>
</feature>
<keyword evidence="3" id="KW-0238">DNA-binding</keyword>
<feature type="coiled-coil region" evidence="4">
    <location>
        <begin position="314"/>
        <end position="341"/>
    </location>
</feature>
<dbReference type="GO" id="GO:0006310">
    <property type="term" value="P:DNA recombination"/>
    <property type="evidence" value="ECO:0007669"/>
    <property type="project" value="TreeGrafter"/>
</dbReference>
<evidence type="ECO:0000313" key="8">
    <source>
        <dbReference type="Proteomes" id="UP000050911"/>
    </source>
</evidence>
<evidence type="ECO:0000256" key="2">
    <source>
        <dbReference type="ARBA" id="ARBA00022840"/>
    </source>
</evidence>
<dbReference type="SMART" id="SM00490">
    <property type="entry name" value="HELICc"/>
    <property type="match status" value="1"/>
</dbReference>
<name>A0A0R1HYR5_9LACO</name>
<dbReference type="InterPro" id="IPR011545">
    <property type="entry name" value="DEAD/DEAH_box_helicase_dom"/>
</dbReference>
<dbReference type="EMBL" id="AZCX01000004">
    <property type="protein sequence ID" value="KRK48055.1"/>
    <property type="molecule type" value="Genomic_DNA"/>
</dbReference>
<dbReference type="GO" id="GO:0003677">
    <property type="term" value="F:DNA binding"/>
    <property type="evidence" value="ECO:0007669"/>
    <property type="project" value="UniProtKB-KW"/>
</dbReference>
<dbReference type="PATRIC" id="fig|1302272.5.peg.1810"/>
<dbReference type="PROSITE" id="PS51194">
    <property type="entry name" value="HELICASE_CTER"/>
    <property type="match status" value="1"/>
</dbReference>
<dbReference type="Gene3D" id="3.40.50.300">
    <property type="entry name" value="P-loop containing nucleotide triphosphate hydrolases"/>
    <property type="match status" value="2"/>
</dbReference>
<dbReference type="InterPro" id="IPR001650">
    <property type="entry name" value="Helicase_C-like"/>
</dbReference>
<dbReference type="SMART" id="SM00487">
    <property type="entry name" value="DEXDc"/>
    <property type="match status" value="1"/>
</dbReference>
<proteinExistence type="predicted"/>
<dbReference type="PROSITE" id="PS51192">
    <property type="entry name" value="HELICASE_ATP_BIND_1"/>
    <property type="match status" value="1"/>
</dbReference>
<keyword evidence="7" id="KW-0378">Hydrolase</keyword>
<gene>
    <name evidence="7" type="ORF">FC96_GL001784</name>
</gene>
<evidence type="ECO:0000256" key="3">
    <source>
        <dbReference type="ARBA" id="ARBA00023125"/>
    </source>
</evidence>
<dbReference type="GO" id="GO:0005524">
    <property type="term" value="F:ATP binding"/>
    <property type="evidence" value="ECO:0007669"/>
    <property type="project" value="UniProtKB-KW"/>
</dbReference>
<dbReference type="CDD" id="cd18785">
    <property type="entry name" value="SF2_C"/>
    <property type="match status" value="1"/>
</dbReference>
<protein>
    <submittedName>
        <fullName evidence="7">Helicase domain-containing protein</fullName>
    </submittedName>
</protein>
<comment type="caution">
    <text evidence="7">The sequence shown here is derived from an EMBL/GenBank/DDBJ whole genome shotgun (WGS) entry which is preliminary data.</text>
</comment>
<keyword evidence="2" id="KW-0067">ATP-binding</keyword>
<dbReference type="GO" id="GO:0006302">
    <property type="term" value="P:double-strand break repair"/>
    <property type="evidence" value="ECO:0007669"/>
    <property type="project" value="TreeGrafter"/>
</dbReference>
<dbReference type="GO" id="GO:0006270">
    <property type="term" value="P:DNA replication initiation"/>
    <property type="evidence" value="ECO:0007669"/>
    <property type="project" value="TreeGrafter"/>
</dbReference>
<keyword evidence="4" id="KW-0175">Coiled coil</keyword>
<feature type="domain" description="Helicase C-terminal" evidence="6">
    <location>
        <begin position="195"/>
        <end position="346"/>
    </location>
</feature>
<dbReference type="CDD" id="cd17925">
    <property type="entry name" value="DEXDc_ComFA"/>
    <property type="match status" value="1"/>
</dbReference>
<evidence type="ECO:0000259" key="5">
    <source>
        <dbReference type="PROSITE" id="PS51192"/>
    </source>
</evidence>
<evidence type="ECO:0000259" key="6">
    <source>
        <dbReference type="PROSITE" id="PS51194"/>
    </source>
</evidence>
<dbReference type="AlphaFoldDB" id="A0A0R1HYR5"/>
<dbReference type="Pfam" id="PF00271">
    <property type="entry name" value="Helicase_C"/>
    <property type="match status" value="1"/>
</dbReference>
<evidence type="ECO:0000313" key="7">
    <source>
        <dbReference type="EMBL" id="KRK48055.1"/>
    </source>
</evidence>
<dbReference type="InterPro" id="IPR014001">
    <property type="entry name" value="Helicase_ATP-bd"/>
</dbReference>
<evidence type="ECO:0000256" key="4">
    <source>
        <dbReference type="SAM" id="Coils"/>
    </source>
</evidence>
<dbReference type="GO" id="GO:0043138">
    <property type="term" value="F:3'-5' DNA helicase activity"/>
    <property type="evidence" value="ECO:0007669"/>
    <property type="project" value="TreeGrafter"/>
</dbReference>
<dbReference type="PANTHER" id="PTHR30580:SF1">
    <property type="entry name" value="COMF OPERON PROTEIN 1"/>
    <property type="match status" value="1"/>
</dbReference>
<dbReference type="InterPro" id="IPR027417">
    <property type="entry name" value="P-loop_NTPase"/>
</dbReference>
<dbReference type="SUPFAM" id="SSF52540">
    <property type="entry name" value="P-loop containing nucleoside triphosphate hydrolases"/>
    <property type="match status" value="1"/>
</dbReference>
<accession>A0A0R1HYR5</accession>